<evidence type="ECO:0000313" key="2">
    <source>
        <dbReference type="EMBL" id="MBL3678351.1"/>
    </source>
</evidence>
<feature type="transmembrane region" description="Helical" evidence="1">
    <location>
        <begin position="224"/>
        <end position="248"/>
    </location>
</feature>
<dbReference type="EMBL" id="QYAC01000001">
    <property type="protein sequence ID" value="MBL3678351.1"/>
    <property type="molecule type" value="Genomic_DNA"/>
</dbReference>
<dbReference type="Pfam" id="PF11139">
    <property type="entry name" value="SfLAP"/>
    <property type="match status" value="1"/>
</dbReference>
<organism evidence="2 3">
    <name type="scientific">Leucobacter chromiireducens subsp. solipictus</name>
    <dbReference type="NCBI Taxonomy" id="398235"/>
    <lineage>
        <taxon>Bacteria</taxon>
        <taxon>Bacillati</taxon>
        <taxon>Actinomycetota</taxon>
        <taxon>Actinomycetes</taxon>
        <taxon>Micrococcales</taxon>
        <taxon>Microbacteriaceae</taxon>
        <taxon>Leucobacter</taxon>
    </lineage>
</organism>
<proteinExistence type="predicted"/>
<keyword evidence="1" id="KW-0472">Membrane</keyword>
<protein>
    <recommendedName>
        <fullName evidence="4">Sap-like sulfolipid-1-addressing protein</fullName>
    </recommendedName>
</protein>
<keyword evidence="1" id="KW-0812">Transmembrane</keyword>
<feature type="transmembrane region" description="Helical" evidence="1">
    <location>
        <begin position="83"/>
        <end position="101"/>
    </location>
</feature>
<sequence length="249" mass="25867">MDLLTSLPLPAGLAILALIDGLSIGTLVIPLFLIIAPGRPRVGRLTVYLATITAFYCLIGVLFTLGLVSVIDIARSIVDSTGGQVLLLVVGVAALLAGIGLGTADARRRKQAGDGVPTSGRLVQWRTRLLDERASGAAVAGVALAAGTLELAGMLPYLLGMTMLADAEISSPLRVLYLLGYCLVMILPAVVLLGARVIAAQAVEAPLQRFSAWLQRTGPENTAWLLGIIGFLIARMAAQNLGIALPIIG</sequence>
<accession>A0ABS1SD97</accession>
<comment type="caution">
    <text evidence="2">The sequence shown here is derived from an EMBL/GenBank/DDBJ whole genome shotgun (WGS) entry which is preliminary data.</text>
</comment>
<keyword evidence="3" id="KW-1185">Reference proteome</keyword>
<feature type="transmembrane region" description="Helical" evidence="1">
    <location>
        <begin position="136"/>
        <end position="158"/>
    </location>
</feature>
<dbReference type="RefSeq" id="WP_202343569.1">
    <property type="nucleotide sequence ID" value="NZ_BAAAPI010000001.1"/>
</dbReference>
<evidence type="ECO:0000256" key="1">
    <source>
        <dbReference type="SAM" id="Phobius"/>
    </source>
</evidence>
<evidence type="ECO:0000313" key="3">
    <source>
        <dbReference type="Proteomes" id="UP001645859"/>
    </source>
</evidence>
<dbReference type="InterPro" id="IPR021315">
    <property type="entry name" value="Gap/Sap"/>
</dbReference>
<evidence type="ECO:0008006" key="4">
    <source>
        <dbReference type="Google" id="ProtNLM"/>
    </source>
</evidence>
<keyword evidence="1" id="KW-1133">Transmembrane helix</keyword>
<feature type="transmembrane region" description="Helical" evidence="1">
    <location>
        <begin position="47"/>
        <end position="71"/>
    </location>
</feature>
<gene>
    <name evidence="2" type="ORF">D3230_03395</name>
</gene>
<dbReference type="Proteomes" id="UP001645859">
    <property type="component" value="Unassembled WGS sequence"/>
</dbReference>
<name>A0ABS1SD97_9MICO</name>
<reference evidence="2 3" key="1">
    <citation type="submission" date="2018-09" db="EMBL/GenBank/DDBJ databases">
        <title>Comparative genomics of Leucobacter spp.</title>
        <authorList>
            <person name="Reis A.C."/>
            <person name="Kolvenbach B.A."/>
            <person name="Corvini P.F.X."/>
            <person name="Nunes O.C."/>
        </authorList>
    </citation>
    <scope>NUCLEOTIDE SEQUENCE [LARGE SCALE GENOMIC DNA]</scope>
    <source>
        <strain evidence="2 3">TAN 31504</strain>
    </source>
</reference>
<feature type="transmembrane region" description="Helical" evidence="1">
    <location>
        <begin position="178"/>
        <end position="203"/>
    </location>
</feature>
<feature type="transmembrane region" description="Helical" evidence="1">
    <location>
        <begin position="12"/>
        <end position="35"/>
    </location>
</feature>